<protein>
    <recommendedName>
        <fullName evidence="6">EXS domain-containing protein</fullName>
    </recommendedName>
</protein>
<evidence type="ECO:0000256" key="3">
    <source>
        <dbReference type="ARBA" id="ARBA00022989"/>
    </source>
</evidence>
<sequence length="184" mass="21838">MILKKPDKLASSDCGNKFYKENVEILYFHELKEINTLIQRIKVYIRSIVPYHGPLTLVPVAGSLVRILFLYYDVSFPDFWILNSLAIVLLDMRYFICYPVYGQNASYHRHYGSTREAFPHLMLEYNQLLSSSCSESLLIISALIRCYTYAWDIKIDWVLFEGGYFTRRERIYPYKSFYLELYLS</sequence>
<dbReference type="InterPro" id="IPR004342">
    <property type="entry name" value="EXS_C"/>
</dbReference>
<evidence type="ECO:0000259" key="6">
    <source>
        <dbReference type="Pfam" id="PF03124"/>
    </source>
</evidence>
<dbReference type="Pfam" id="PF03124">
    <property type="entry name" value="EXS"/>
    <property type="match status" value="1"/>
</dbReference>
<feature type="domain" description="EXS" evidence="6">
    <location>
        <begin position="133"/>
        <end position="179"/>
    </location>
</feature>
<evidence type="ECO:0000256" key="5">
    <source>
        <dbReference type="SAM" id="Phobius"/>
    </source>
</evidence>
<organism evidence="7">
    <name type="scientific">Amphimedon queenslandica</name>
    <name type="common">Sponge</name>
    <dbReference type="NCBI Taxonomy" id="400682"/>
    <lineage>
        <taxon>Eukaryota</taxon>
        <taxon>Metazoa</taxon>
        <taxon>Porifera</taxon>
        <taxon>Demospongiae</taxon>
        <taxon>Heteroscleromorpha</taxon>
        <taxon>Haplosclerida</taxon>
        <taxon>Niphatidae</taxon>
        <taxon>Amphimedon</taxon>
    </lineage>
</organism>
<feature type="transmembrane region" description="Helical" evidence="5">
    <location>
        <begin position="80"/>
        <end position="101"/>
    </location>
</feature>
<comment type="subcellular location">
    <subcellularLocation>
        <location evidence="1">Membrane</location>
        <topology evidence="1">Multi-pass membrane protein</topology>
    </subcellularLocation>
</comment>
<accession>A0A1X7V938</accession>
<evidence type="ECO:0000256" key="4">
    <source>
        <dbReference type="ARBA" id="ARBA00023136"/>
    </source>
</evidence>
<dbReference type="InParanoid" id="A0A1X7V938"/>
<evidence type="ECO:0000313" key="7">
    <source>
        <dbReference type="EnsemblMetazoa" id="Aqu2.1.36810_001"/>
    </source>
</evidence>
<name>A0A1X7V938_AMPQE</name>
<reference evidence="7" key="1">
    <citation type="submission" date="2017-05" db="UniProtKB">
        <authorList>
            <consortium name="EnsemblMetazoa"/>
        </authorList>
    </citation>
    <scope>IDENTIFICATION</scope>
</reference>
<keyword evidence="2 5" id="KW-0812">Transmembrane</keyword>
<dbReference type="GO" id="GO:0016020">
    <property type="term" value="C:membrane"/>
    <property type="evidence" value="ECO:0007669"/>
    <property type="project" value="UniProtKB-SubCell"/>
</dbReference>
<dbReference type="AlphaFoldDB" id="A0A1X7V938"/>
<dbReference type="EnsemblMetazoa" id="Aqu2.1.36810_001">
    <property type="protein sequence ID" value="Aqu2.1.36810_001"/>
    <property type="gene ID" value="Aqu2.1.36810"/>
</dbReference>
<proteinExistence type="predicted"/>
<evidence type="ECO:0000256" key="2">
    <source>
        <dbReference type="ARBA" id="ARBA00022692"/>
    </source>
</evidence>
<keyword evidence="3 5" id="KW-1133">Transmembrane helix</keyword>
<keyword evidence="4 5" id="KW-0472">Membrane</keyword>
<feature type="transmembrane region" description="Helical" evidence="5">
    <location>
        <begin position="55"/>
        <end position="74"/>
    </location>
</feature>
<evidence type="ECO:0000256" key="1">
    <source>
        <dbReference type="ARBA" id="ARBA00004141"/>
    </source>
</evidence>